<accession>A0AAD7AI13</accession>
<keyword evidence="2" id="KW-1185">Reference proteome</keyword>
<evidence type="ECO:0000313" key="2">
    <source>
        <dbReference type="Proteomes" id="UP001218218"/>
    </source>
</evidence>
<dbReference type="AlphaFoldDB" id="A0AAD7AI13"/>
<comment type="caution">
    <text evidence="1">The sequence shown here is derived from an EMBL/GenBank/DDBJ whole genome shotgun (WGS) entry which is preliminary data.</text>
</comment>
<proteinExistence type="predicted"/>
<dbReference type="Proteomes" id="UP001218218">
    <property type="component" value="Unassembled WGS sequence"/>
</dbReference>
<protein>
    <submittedName>
        <fullName evidence="1">Uncharacterized protein</fullName>
    </submittedName>
</protein>
<dbReference type="EMBL" id="JARIHO010000006">
    <property type="protein sequence ID" value="KAJ7359433.1"/>
    <property type="molecule type" value="Genomic_DNA"/>
</dbReference>
<sequence length="118" mass="13068">MPSGSVFSFPSSVVPSSCQALGTKRVAFDLKVIHAPTGNRTPTRRHIILVPFELAATLRPSDELRSKTHLDPSQSSVAFAFCRKKKLQARHQRGIDPDSPRYLELAAISLRCLPPSFR</sequence>
<evidence type="ECO:0000313" key="1">
    <source>
        <dbReference type="EMBL" id="KAJ7359433.1"/>
    </source>
</evidence>
<name>A0AAD7AI13_9AGAR</name>
<gene>
    <name evidence="1" type="ORF">DFH08DRAFT_801239</name>
</gene>
<organism evidence="1 2">
    <name type="scientific">Mycena albidolilacea</name>
    <dbReference type="NCBI Taxonomy" id="1033008"/>
    <lineage>
        <taxon>Eukaryota</taxon>
        <taxon>Fungi</taxon>
        <taxon>Dikarya</taxon>
        <taxon>Basidiomycota</taxon>
        <taxon>Agaricomycotina</taxon>
        <taxon>Agaricomycetes</taxon>
        <taxon>Agaricomycetidae</taxon>
        <taxon>Agaricales</taxon>
        <taxon>Marasmiineae</taxon>
        <taxon>Mycenaceae</taxon>
        <taxon>Mycena</taxon>
    </lineage>
</organism>
<reference evidence="1" key="1">
    <citation type="submission" date="2023-03" db="EMBL/GenBank/DDBJ databases">
        <title>Massive genome expansion in bonnet fungi (Mycena s.s.) driven by repeated elements and novel gene families across ecological guilds.</title>
        <authorList>
            <consortium name="Lawrence Berkeley National Laboratory"/>
            <person name="Harder C.B."/>
            <person name="Miyauchi S."/>
            <person name="Viragh M."/>
            <person name="Kuo A."/>
            <person name="Thoen E."/>
            <person name="Andreopoulos B."/>
            <person name="Lu D."/>
            <person name="Skrede I."/>
            <person name="Drula E."/>
            <person name="Henrissat B."/>
            <person name="Morin E."/>
            <person name="Kohler A."/>
            <person name="Barry K."/>
            <person name="LaButti K."/>
            <person name="Morin E."/>
            <person name="Salamov A."/>
            <person name="Lipzen A."/>
            <person name="Mereny Z."/>
            <person name="Hegedus B."/>
            <person name="Baldrian P."/>
            <person name="Stursova M."/>
            <person name="Weitz H."/>
            <person name="Taylor A."/>
            <person name="Grigoriev I.V."/>
            <person name="Nagy L.G."/>
            <person name="Martin F."/>
            <person name="Kauserud H."/>
        </authorList>
    </citation>
    <scope>NUCLEOTIDE SEQUENCE</scope>
    <source>
        <strain evidence="1">CBHHK002</strain>
    </source>
</reference>